<dbReference type="InterPro" id="IPR033138">
    <property type="entry name" value="Cu_oxidase_CS"/>
</dbReference>
<dbReference type="AlphaFoldDB" id="A0A5C6ZB70"/>
<evidence type="ECO:0000256" key="4">
    <source>
        <dbReference type="ARBA" id="ARBA00023008"/>
    </source>
</evidence>
<keyword evidence="4" id="KW-0186">Copper</keyword>
<accession>A0A5C6ZB70</accession>
<evidence type="ECO:0000256" key="1">
    <source>
        <dbReference type="ARBA" id="ARBA00022448"/>
    </source>
</evidence>
<evidence type="ECO:0000256" key="2">
    <source>
        <dbReference type="ARBA" id="ARBA00022723"/>
    </source>
</evidence>
<feature type="signal peptide" evidence="5">
    <location>
        <begin position="1"/>
        <end position="30"/>
    </location>
</feature>
<sequence length="158" mass="17235">MVMKNLKIMSKNSLKMLSMLLLFTSAVAFSQTAKVIEMKGTDQMRFSVETIQASPGQKITVKLSNDSKFPAVAMAHNFVLLKQSADSKAVNLASSKQRDNDYIAPEMKDQIIAHTGLAAGGQTVEVTFNAPKKPGKYTYICTFPGHFQSGMIGTLIVK</sequence>
<keyword evidence="1" id="KW-0813">Transport</keyword>
<organism evidence="7 8">
    <name type="scientific">Subsaximicrobium wynnwilliamsii</name>
    <dbReference type="NCBI Taxonomy" id="291179"/>
    <lineage>
        <taxon>Bacteria</taxon>
        <taxon>Pseudomonadati</taxon>
        <taxon>Bacteroidota</taxon>
        <taxon>Flavobacteriia</taxon>
        <taxon>Flavobacteriales</taxon>
        <taxon>Flavobacteriaceae</taxon>
        <taxon>Subsaximicrobium</taxon>
    </lineage>
</organism>
<dbReference type="Pfam" id="PF00127">
    <property type="entry name" value="Copper-bind"/>
    <property type="match status" value="1"/>
</dbReference>
<evidence type="ECO:0000313" key="8">
    <source>
        <dbReference type="Proteomes" id="UP000321578"/>
    </source>
</evidence>
<dbReference type="Proteomes" id="UP000321578">
    <property type="component" value="Unassembled WGS sequence"/>
</dbReference>
<feature type="domain" description="Blue (type 1) copper" evidence="6">
    <location>
        <begin position="38"/>
        <end position="158"/>
    </location>
</feature>
<dbReference type="InterPro" id="IPR000923">
    <property type="entry name" value="BlueCu_1"/>
</dbReference>
<dbReference type="PROSITE" id="PS00079">
    <property type="entry name" value="MULTICOPPER_OXIDASE1"/>
    <property type="match status" value="1"/>
</dbReference>
<proteinExistence type="predicted"/>
<keyword evidence="3" id="KW-0249">Electron transport</keyword>
<dbReference type="Gene3D" id="2.60.40.420">
    <property type="entry name" value="Cupredoxins - blue copper proteins"/>
    <property type="match status" value="1"/>
</dbReference>
<gene>
    <name evidence="7" type="ORF">ESY86_19135</name>
</gene>
<evidence type="ECO:0000256" key="3">
    <source>
        <dbReference type="ARBA" id="ARBA00022982"/>
    </source>
</evidence>
<keyword evidence="5" id="KW-0732">Signal</keyword>
<dbReference type="GO" id="GO:0005507">
    <property type="term" value="F:copper ion binding"/>
    <property type="evidence" value="ECO:0007669"/>
    <property type="project" value="InterPro"/>
</dbReference>
<keyword evidence="2" id="KW-0479">Metal-binding</keyword>
<name>A0A5C6ZB70_9FLAO</name>
<dbReference type="SUPFAM" id="SSF49503">
    <property type="entry name" value="Cupredoxins"/>
    <property type="match status" value="1"/>
</dbReference>
<dbReference type="PANTHER" id="PTHR38439:SF2">
    <property type="entry name" value="OUTER MEMBRANE PROTEIN H.8"/>
    <property type="match status" value="1"/>
</dbReference>
<comment type="caution">
    <text evidence="7">The sequence shown here is derived from an EMBL/GenBank/DDBJ whole genome shotgun (WGS) entry which is preliminary data.</text>
</comment>
<dbReference type="GO" id="GO:0009055">
    <property type="term" value="F:electron transfer activity"/>
    <property type="evidence" value="ECO:0007669"/>
    <property type="project" value="InterPro"/>
</dbReference>
<dbReference type="PANTHER" id="PTHR38439">
    <property type="entry name" value="AURACYANIN-B"/>
    <property type="match status" value="1"/>
</dbReference>
<evidence type="ECO:0000313" key="7">
    <source>
        <dbReference type="EMBL" id="TXD86808.1"/>
    </source>
</evidence>
<dbReference type="InterPro" id="IPR028871">
    <property type="entry name" value="BlueCu_1_BS"/>
</dbReference>
<protein>
    <submittedName>
        <fullName evidence="7">Azurin</fullName>
    </submittedName>
</protein>
<keyword evidence="8" id="KW-1185">Reference proteome</keyword>
<reference evidence="7 8" key="1">
    <citation type="submission" date="2019-08" db="EMBL/GenBank/DDBJ databases">
        <title>Genomes of Subsaximicrobium wynnwilliamsii strains.</title>
        <authorList>
            <person name="Bowman J.P."/>
        </authorList>
    </citation>
    <scope>NUCLEOTIDE SEQUENCE [LARGE SCALE GENOMIC DNA]</scope>
    <source>
        <strain evidence="7 8">2-80-2</strain>
    </source>
</reference>
<dbReference type="EMBL" id="VORO01000037">
    <property type="protein sequence ID" value="TXD86808.1"/>
    <property type="molecule type" value="Genomic_DNA"/>
</dbReference>
<dbReference type="OrthoDB" id="9814063at2"/>
<dbReference type="InterPro" id="IPR008972">
    <property type="entry name" value="Cupredoxin"/>
</dbReference>
<dbReference type="PROSITE" id="PS00196">
    <property type="entry name" value="COPPER_BLUE"/>
    <property type="match status" value="1"/>
</dbReference>
<evidence type="ECO:0000256" key="5">
    <source>
        <dbReference type="SAM" id="SignalP"/>
    </source>
</evidence>
<feature type="chain" id="PRO_5022658936" evidence="5">
    <location>
        <begin position="31"/>
        <end position="158"/>
    </location>
</feature>
<dbReference type="InterPro" id="IPR050845">
    <property type="entry name" value="Cu-binding_ET"/>
</dbReference>
<evidence type="ECO:0000259" key="6">
    <source>
        <dbReference type="Pfam" id="PF00127"/>
    </source>
</evidence>